<evidence type="ECO:0000313" key="1">
    <source>
        <dbReference type="EMBL" id="TPG31750.1"/>
    </source>
</evidence>
<comment type="caution">
    <text evidence="1">The sequence shown here is derived from an EMBL/GenBank/DDBJ whole genome shotgun (WGS) entry which is preliminary data.</text>
</comment>
<protein>
    <submittedName>
        <fullName evidence="1">Uncharacterized protein</fullName>
    </submittedName>
</protein>
<dbReference type="EMBL" id="RCZG01000011">
    <property type="protein sequence ID" value="TPG31750.1"/>
    <property type="molecule type" value="Genomic_DNA"/>
</dbReference>
<dbReference type="Proteomes" id="UP000320095">
    <property type="component" value="Unassembled WGS sequence"/>
</dbReference>
<organism evidence="1 2">
    <name type="scientific">Mycolicibacterium hodleri</name>
    <dbReference type="NCBI Taxonomy" id="49897"/>
    <lineage>
        <taxon>Bacteria</taxon>
        <taxon>Bacillati</taxon>
        <taxon>Actinomycetota</taxon>
        <taxon>Actinomycetes</taxon>
        <taxon>Mycobacteriales</taxon>
        <taxon>Mycobacteriaceae</taxon>
        <taxon>Mycolicibacterium</taxon>
    </lineage>
</organism>
<sequence length="82" mass="9208">MACCGRGHEIRGPQDRLSDGYTCRYCHRENQTRYNHRRKAAVELLHAAEGRGMTVADALALIRHAPVRTIQDCAVHPRLADA</sequence>
<gene>
    <name evidence="1" type="ORF">EAH80_22790</name>
</gene>
<name>A0A502E5P2_9MYCO</name>
<proteinExistence type="predicted"/>
<reference evidence="1 2" key="1">
    <citation type="journal article" date="2019" name="Environ. Microbiol.">
        <title>Species interactions and distinct microbial communities in high Arctic permafrost affected cryosols are associated with the CH4 and CO2 gas fluxes.</title>
        <authorList>
            <person name="Altshuler I."/>
            <person name="Hamel J."/>
            <person name="Turney S."/>
            <person name="Magnuson E."/>
            <person name="Levesque R."/>
            <person name="Greer C."/>
            <person name="Whyte L.G."/>
        </authorList>
    </citation>
    <scope>NUCLEOTIDE SEQUENCE [LARGE SCALE GENOMIC DNA]</scope>
    <source>
        <strain evidence="1 2">S5.20</strain>
    </source>
</reference>
<evidence type="ECO:0000313" key="2">
    <source>
        <dbReference type="Proteomes" id="UP000320095"/>
    </source>
</evidence>
<accession>A0A502E5P2</accession>
<dbReference type="AlphaFoldDB" id="A0A502E5P2"/>
<keyword evidence="2" id="KW-1185">Reference proteome</keyword>